<dbReference type="InterPro" id="IPR051910">
    <property type="entry name" value="ComF/GntX_DNA_util-trans"/>
</dbReference>
<accession>A0A1I7I0J0</accession>
<dbReference type="Proteomes" id="UP000198817">
    <property type="component" value="Unassembled WGS sequence"/>
</dbReference>
<dbReference type="InterPro" id="IPR000836">
    <property type="entry name" value="PRTase_dom"/>
</dbReference>
<dbReference type="InterPro" id="IPR029057">
    <property type="entry name" value="PRTase-like"/>
</dbReference>
<dbReference type="Gene3D" id="3.40.50.2020">
    <property type="match status" value="1"/>
</dbReference>
<reference evidence="2 3" key="1">
    <citation type="submission" date="2016-10" db="EMBL/GenBank/DDBJ databases">
        <authorList>
            <person name="de Groot N.N."/>
        </authorList>
    </citation>
    <scope>NUCLEOTIDE SEQUENCE [LARGE SCALE GENOMIC DNA]</scope>
    <source>
        <strain evidence="2 3">KHGC13</strain>
    </source>
</reference>
<dbReference type="PANTHER" id="PTHR47505:SF1">
    <property type="entry name" value="DNA UTILIZATION PROTEIN YHGH"/>
    <property type="match status" value="1"/>
</dbReference>
<sequence length="251" mass="28959">MRRSPAACRVQYRREKSVRGRKIVEGALDLLYPPRIYCDICGNLIDESRTYALCDRCISRMKWDRDPVQELGGVKMLRCAEYGIYERTMIFNLKYRGRKYIARDIAEIMRDRLRITDAVFEVIVPVPLSPERLRARGFNQTALIGRHLAEMTGTVQVEDALVRARNTRPMHGLSPEEREENIRGAFRVNTGRIPELSGRRILMLDDFATTGATAREMRRALREAEPAEEIFLSFAARYGEAIRRTSEDDAD</sequence>
<protein>
    <submittedName>
        <fullName evidence="2">ComF family protein</fullName>
    </submittedName>
</protein>
<keyword evidence="3" id="KW-1185">Reference proteome</keyword>
<dbReference type="EMBL" id="FPBT01000028">
    <property type="protein sequence ID" value="SFU66474.1"/>
    <property type="molecule type" value="Genomic_DNA"/>
</dbReference>
<dbReference type="SUPFAM" id="SSF53271">
    <property type="entry name" value="PRTase-like"/>
    <property type="match status" value="1"/>
</dbReference>
<dbReference type="AlphaFoldDB" id="A0A1I7I0J0"/>
<evidence type="ECO:0000256" key="1">
    <source>
        <dbReference type="ARBA" id="ARBA00008007"/>
    </source>
</evidence>
<proteinExistence type="inferred from homology"/>
<dbReference type="CDD" id="cd06223">
    <property type="entry name" value="PRTases_typeI"/>
    <property type="match status" value="1"/>
</dbReference>
<dbReference type="PANTHER" id="PTHR47505">
    <property type="entry name" value="DNA UTILIZATION PROTEIN YHGH"/>
    <property type="match status" value="1"/>
</dbReference>
<comment type="similarity">
    <text evidence="1">Belongs to the ComF/GntX family.</text>
</comment>
<name>A0A1I7I0J0_9FIRM</name>
<evidence type="ECO:0000313" key="2">
    <source>
        <dbReference type="EMBL" id="SFU66474.1"/>
    </source>
</evidence>
<evidence type="ECO:0000313" key="3">
    <source>
        <dbReference type="Proteomes" id="UP000198817"/>
    </source>
</evidence>
<gene>
    <name evidence="2" type="ORF">SAMN05216508_12813</name>
</gene>
<dbReference type="STRING" id="155865.SAMN05216515_1313"/>
<organism evidence="2 3">
    <name type="scientific">Eubacterium pyruvativorans</name>
    <dbReference type="NCBI Taxonomy" id="155865"/>
    <lineage>
        <taxon>Bacteria</taxon>
        <taxon>Bacillati</taxon>
        <taxon>Bacillota</taxon>
        <taxon>Clostridia</taxon>
        <taxon>Eubacteriales</taxon>
        <taxon>Eubacteriaceae</taxon>
        <taxon>Eubacterium</taxon>
    </lineage>
</organism>